<gene>
    <name evidence="1" type="ORF">Poly21_40410</name>
</gene>
<accession>A0A5C6C0Y2</accession>
<name>A0A5C6C0Y2_9BACT</name>
<dbReference type="Proteomes" id="UP000319908">
    <property type="component" value="Unassembled WGS sequence"/>
</dbReference>
<evidence type="ECO:0000313" key="2">
    <source>
        <dbReference type="Proteomes" id="UP000319908"/>
    </source>
</evidence>
<evidence type="ECO:0000313" key="1">
    <source>
        <dbReference type="EMBL" id="TWU16834.1"/>
    </source>
</evidence>
<comment type="caution">
    <text evidence="1">The sequence shown here is derived from an EMBL/GenBank/DDBJ whole genome shotgun (WGS) entry which is preliminary data.</text>
</comment>
<keyword evidence="2" id="KW-1185">Reference proteome</keyword>
<dbReference type="AlphaFoldDB" id="A0A5C6C0Y2"/>
<reference evidence="1 2" key="1">
    <citation type="journal article" date="2020" name="Antonie Van Leeuwenhoek">
        <title>Rhodopirellula heiligendammensis sp. nov., Rhodopirellula pilleata sp. nov., and Rhodopirellula solitaria sp. nov. isolated from natural or artificial marine surfaces in Northern Germany and California, USA, and emended description of the genus Rhodopirellula.</title>
        <authorList>
            <person name="Kallscheuer N."/>
            <person name="Wiegand S."/>
            <person name="Jogler M."/>
            <person name="Boedeker C."/>
            <person name="Peeters S.H."/>
            <person name="Rast P."/>
            <person name="Heuer A."/>
            <person name="Jetten M.S.M."/>
            <person name="Rohde M."/>
            <person name="Jogler C."/>
        </authorList>
    </citation>
    <scope>NUCLEOTIDE SEQUENCE [LARGE SCALE GENOMIC DNA]</scope>
    <source>
        <strain evidence="1 2">Poly21</strain>
    </source>
</reference>
<proteinExistence type="predicted"/>
<sequence>MRVATSILLTKYKRRPGLALQGAPLSSAAQWLLGPVSLRASMTE</sequence>
<protein>
    <submittedName>
        <fullName evidence="1">Uncharacterized protein</fullName>
    </submittedName>
</protein>
<organism evidence="1 2">
    <name type="scientific">Allorhodopirellula heiligendammensis</name>
    <dbReference type="NCBI Taxonomy" id="2714739"/>
    <lineage>
        <taxon>Bacteria</taxon>
        <taxon>Pseudomonadati</taxon>
        <taxon>Planctomycetota</taxon>
        <taxon>Planctomycetia</taxon>
        <taxon>Pirellulales</taxon>
        <taxon>Pirellulaceae</taxon>
        <taxon>Allorhodopirellula</taxon>
    </lineage>
</organism>
<dbReference type="EMBL" id="SJPU01000002">
    <property type="protein sequence ID" value="TWU16834.1"/>
    <property type="molecule type" value="Genomic_DNA"/>
</dbReference>